<dbReference type="OrthoDB" id="6120421at2"/>
<evidence type="ECO:0000313" key="1">
    <source>
        <dbReference type="EMBL" id="SIS58001.1"/>
    </source>
</evidence>
<gene>
    <name evidence="1" type="ORF">SAMN05421760_102264</name>
</gene>
<dbReference type="AlphaFoldDB" id="A0A1N7K8U1"/>
<name>A0A1N7K8U1_9GAMM</name>
<sequence>MPAELKALVVEHSGFDAPISGGNGRSIESAIIIHQDGIHDKRTIQKAVLWSLGRLKDLSWEVIGQSLQKCDGRCYESLLLDFRVIKHGKVKQGEQTIYFDITECS</sequence>
<evidence type="ECO:0000313" key="2">
    <source>
        <dbReference type="Proteomes" id="UP000185999"/>
    </source>
</evidence>
<reference evidence="2" key="1">
    <citation type="submission" date="2017-01" db="EMBL/GenBank/DDBJ databases">
        <authorList>
            <person name="Varghese N."/>
            <person name="Submissions S."/>
        </authorList>
    </citation>
    <scope>NUCLEOTIDE SEQUENCE [LARGE SCALE GENOMIC DNA]</scope>
    <source>
        <strain evidence="2">DSM 22306</strain>
    </source>
</reference>
<dbReference type="EMBL" id="FTOE01000002">
    <property type="protein sequence ID" value="SIS58001.1"/>
    <property type="molecule type" value="Genomic_DNA"/>
</dbReference>
<dbReference type="RefSeq" id="WP_054342363.1">
    <property type="nucleotide sequence ID" value="NZ_FTOE01000002.1"/>
</dbReference>
<accession>A0A1N7K8U1</accession>
<proteinExistence type="predicted"/>
<dbReference type="Proteomes" id="UP000185999">
    <property type="component" value="Unassembled WGS sequence"/>
</dbReference>
<keyword evidence="2" id="KW-1185">Reference proteome</keyword>
<protein>
    <submittedName>
        <fullName evidence="1">Uncharacterized protein</fullName>
    </submittedName>
</protein>
<organism evidence="1 2">
    <name type="scientific">Neptunomonas antarctica</name>
    <dbReference type="NCBI Taxonomy" id="619304"/>
    <lineage>
        <taxon>Bacteria</taxon>
        <taxon>Pseudomonadati</taxon>
        <taxon>Pseudomonadota</taxon>
        <taxon>Gammaproteobacteria</taxon>
        <taxon>Oceanospirillales</taxon>
        <taxon>Oceanospirillaceae</taxon>
        <taxon>Neptunomonas</taxon>
    </lineage>
</organism>